<name>A0A371I9M3_MUCPR</name>
<evidence type="ECO:0000313" key="1">
    <source>
        <dbReference type="EMBL" id="RDY11747.1"/>
    </source>
</evidence>
<sequence length="171" mass="20018">MKSPTIEEVGMANEEVVDQEWMTPTWEYLKMEVYLKSQAAYVMDEIHRGIYGFYSRGHTMVYHCTPQTTTGENLFRLSFGTDVVILVEIGKPSTTRSNFNSKGSEDVIRVYLNLVEGAREQACIKQEACKQRKTRRYNTKVKPRDLRENDLVWRKTREARKRREDEKLAAN</sequence>
<dbReference type="PANTHER" id="PTHR48475">
    <property type="entry name" value="RIBONUCLEASE H"/>
    <property type="match status" value="1"/>
</dbReference>
<comment type="caution">
    <text evidence="1">The sequence shown here is derived from an EMBL/GenBank/DDBJ whole genome shotgun (WGS) entry which is preliminary data.</text>
</comment>
<feature type="non-terminal residue" evidence="1">
    <location>
        <position position="1"/>
    </location>
</feature>
<reference evidence="1" key="1">
    <citation type="submission" date="2018-05" db="EMBL/GenBank/DDBJ databases">
        <title>Draft genome of Mucuna pruriens seed.</title>
        <authorList>
            <person name="Nnadi N.E."/>
            <person name="Vos R."/>
            <person name="Hasami M.H."/>
            <person name="Devisetty U.K."/>
            <person name="Aguiy J.C."/>
        </authorList>
    </citation>
    <scope>NUCLEOTIDE SEQUENCE [LARGE SCALE GENOMIC DNA]</scope>
    <source>
        <strain evidence="1">JCA_2017</strain>
    </source>
</reference>
<keyword evidence="2" id="KW-1185">Reference proteome</keyword>
<gene>
    <name evidence="1" type="ORF">CR513_03534</name>
</gene>
<proteinExistence type="predicted"/>
<organism evidence="1 2">
    <name type="scientific">Mucuna pruriens</name>
    <name type="common">Velvet bean</name>
    <name type="synonym">Dolichos pruriens</name>
    <dbReference type="NCBI Taxonomy" id="157652"/>
    <lineage>
        <taxon>Eukaryota</taxon>
        <taxon>Viridiplantae</taxon>
        <taxon>Streptophyta</taxon>
        <taxon>Embryophyta</taxon>
        <taxon>Tracheophyta</taxon>
        <taxon>Spermatophyta</taxon>
        <taxon>Magnoliopsida</taxon>
        <taxon>eudicotyledons</taxon>
        <taxon>Gunneridae</taxon>
        <taxon>Pentapetalae</taxon>
        <taxon>rosids</taxon>
        <taxon>fabids</taxon>
        <taxon>Fabales</taxon>
        <taxon>Fabaceae</taxon>
        <taxon>Papilionoideae</taxon>
        <taxon>50 kb inversion clade</taxon>
        <taxon>NPAAA clade</taxon>
        <taxon>indigoferoid/millettioid clade</taxon>
        <taxon>Phaseoleae</taxon>
        <taxon>Mucuna</taxon>
    </lineage>
</organism>
<accession>A0A371I9M3</accession>
<dbReference type="PANTHER" id="PTHR48475:SF2">
    <property type="entry name" value="RIBONUCLEASE H"/>
    <property type="match status" value="1"/>
</dbReference>
<dbReference type="OrthoDB" id="1433117at2759"/>
<protein>
    <submittedName>
        <fullName evidence="1">Uncharacterized protein</fullName>
    </submittedName>
</protein>
<dbReference type="Proteomes" id="UP000257109">
    <property type="component" value="Unassembled WGS sequence"/>
</dbReference>
<evidence type="ECO:0000313" key="2">
    <source>
        <dbReference type="Proteomes" id="UP000257109"/>
    </source>
</evidence>
<dbReference type="AlphaFoldDB" id="A0A371I9M3"/>
<dbReference type="EMBL" id="QJKJ01000588">
    <property type="protein sequence ID" value="RDY11747.1"/>
    <property type="molecule type" value="Genomic_DNA"/>
</dbReference>